<name>A0A0A9GI16_ARUDO</name>
<reference evidence="1" key="1">
    <citation type="submission" date="2014-09" db="EMBL/GenBank/DDBJ databases">
        <authorList>
            <person name="Magalhaes I.L.F."/>
            <person name="Oliveira U."/>
            <person name="Santos F.R."/>
            <person name="Vidigal T.H.D.A."/>
            <person name="Brescovit A.D."/>
            <person name="Santos A.J."/>
        </authorList>
    </citation>
    <scope>NUCLEOTIDE SEQUENCE</scope>
    <source>
        <tissue evidence="1">Shoot tissue taken approximately 20 cm above the soil surface</tissue>
    </source>
</reference>
<evidence type="ECO:0000313" key="1">
    <source>
        <dbReference type="EMBL" id="JAE22151.1"/>
    </source>
</evidence>
<sequence>MTPPALLFCLTVRVAERSPLVAPDLLEFASVICLRNVPLEDATLLPFWASTDKNFTGKRSFPGVLLRTGDGDDRHISTLGHFLLDLFLSFSS</sequence>
<reference evidence="1" key="2">
    <citation type="journal article" date="2015" name="Data Brief">
        <title>Shoot transcriptome of the giant reed, Arundo donax.</title>
        <authorList>
            <person name="Barrero R.A."/>
            <person name="Guerrero F.D."/>
            <person name="Moolhuijzen P."/>
            <person name="Goolsby J.A."/>
            <person name="Tidwell J."/>
            <person name="Bellgard S.E."/>
            <person name="Bellgard M.I."/>
        </authorList>
    </citation>
    <scope>NUCLEOTIDE SEQUENCE</scope>
    <source>
        <tissue evidence="1">Shoot tissue taken approximately 20 cm above the soil surface</tissue>
    </source>
</reference>
<organism evidence="1">
    <name type="scientific">Arundo donax</name>
    <name type="common">Giant reed</name>
    <name type="synonym">Donax arundinaceus</name>
    <dbReference type="NCBI Taxonomy" id="35708"/>
    <lineage>
        <taxon>Eukaryota</taxon>
        <taxon>Viridiplantae</taxon>
        <taxon>Streptophyta</taxon>
        <taxon>Embryophyta</taxon>
        <taxon>Tracheophyta</taxon>
        <taxon>Spermatophyta</taxon>
        <taxon>Magnoliopsida</taxon>
        <taxon>Liliopsida</taxon>
        <taxon>Poales</taxon>
        <taxon>Poaceae</taxon>
        <taxon>PACMAD clade</taxon>
        <taxon>Arundinoideae</taxon>
        <taxon>Arundineae</taxon>
        <taxon>Arundo</taxon>
    </lineage>
</organism>
<protein>
    <submittedName>
        <fullName evidence="1">Uncharacterized protein</fullName>
    </submittedName>
</protein>
<proteinExistence type="predicted"/>
<accession>A0A0A9GI16</accession>
<dbReference type="EMBL" id="GBRH01175745">
    <property type="protein sequence ID" value="JAE22151.1"/>
    <property type="molecule type" value="Transcribed_RNA"/>
</dbReference>
<dbReference type="AlphaFoldDB" id="A0A0A9GI16"/>